<dbReference type="PANTHER" id="PTHR11851:SF49">
    <property type="entry name" value="MITOCHONDRIAL-PROCESSING PEPTIDASE SUBUNIT ALPHA"/>
    <property type="match status" value="1"/>
</dbReference>
<dbReference type="EMBL" id="DRSQ01000117">
    <property type="protein sequence ID" value="HHE32097.1"/>
    <property type="molecule type" value="Genomic_DNA"/>
</dbReference>
<feature type="domain" description="Peptidase M16 C-terminal" evidence="5">
    <location>
        <begin position="197"/>
        <end position="373"/>
    </location>
</feature>
<evidence type="ECO:0000313" key="6">
    <source>
        <dbReference type="EMBL" id="HHE32097.1"/>
    </source>
</evidence>
<evidence type="ECO:0000256" key="2">
    <source>
        <dbReference type="ARBA" id="ARBA00007261"/>
    </source>
</evidence>
<dbReference type="PROSITE" id="PS00143">
    <property type="entry name" value="INSULINASE"/>
    <property type="match status" value="1"/>
</dbReference>
<dbReference type="AlphaFoldDB" id="A0A7C5DE95"/>
<dbReference type="PANTHER" id="PTHR11851">
    <property type="entry name" value="METALLOPROTEASE"/>
    <property type="match status" value="1"/>
</dbReference>
<dbReference type="InterPro" id="IPR011249">
    <property type="entry name" value="Metalloenz_LuxS/M16"/>
</dbReference>
<protein>
    <submittedName>
        <fullName evidence="6">Insulinase family protein</fullName>
    </submittedName>
</protein>
<dbReference type="Gene3D" id="3.30.830.10">
    <property type="entry name" value="Metalloenzyme, LuxS/M16 peptidase-like"/>
    <property type="match status" value="2"/>
</dbReference>
<dbReference type="Pfam" id="PF00675">
    <property type="entry name" value="Peptidase_M16"/>
    <property type="match status" value="1"/>
</dbReference>
<dbReference type="InterPro" id="IPR011765">
    <property type="entry name" value="Pept_M16_N"/>
</dbReference>
<dbReference type="InterPro" id="IPR001431">
    <property type="entry name" value="Pept_M16_Zn_BS"/>
</dbReference>
<sequence>MPSNPFAIVRKTTIPAQPGADRHSEQRLASGDIRSATLPNGLRIFGERVPYVHSVTVGIWINAGSREDPEGLEGLAHFIEHAIFKGTKKRDYIDIARCIEEAGGYIDAWTTKEQTCICVRCLREHLPLAFDLLADLVCNPLLPEAELEKEREVVLEEIASVNDTPEELIFEEFDLRSFPGHPLGAPILGTEKSIEHFSRKKLRNFMRRYYVPSKMLVTAVGNISHDEVARLAESHFGSMEEPPASEESRRKQFDILDYKPFSVTHKKRIYQSQLLLGTIIPRDDQRFWSLMVLNAMLGSGMSCLLNLELREKRGLVYQAYSSLAFFDELTTFNIYAGTDKGKAPKTLETITALLGSKALQSPDPDDLKAAKSKMLGSLILGMEKMTRRMSRIAQDVFYYGCHQPPAEKAAMIEAVSEADVAEAAAMISRPEKLSTLIYKASR</sequence>
<gene>
    <name evidence="6" type="ORF">ENL07_05575</name>
</gene>
<proteinExistence type="inferred from homology"/>
<dbReference type="GO" id="GO:0006508">
    <property type="term" value="P:proteolysis"/>
    <property type="evidence" value="ECO:0007669"/>
    <property type="project" value="InterPro"/>
</dbReference>
<dbReference type="FunFam" id="3.30.830.10:FF:000008">
    <property type="entry name" value="Mitochondrial-processing peptidase subunit beta"/>
    <property type="match status" value="1"/>
</dbReference>
<feature type="domain" description="Peptidase M16 N-terminal" evidence="4">
    <location>
        <begin position="47"/>
        <end position="190"/>
    </location>
</feature>
<accession>A0A7C5DE95</accession>
<comment type="similarity">
    <text evidence="2 3">Belongs to the peptidase M16 family.</text>
</comment>
<reference evidence="6" key="1">
    <citation type="journal article" date="2020" name="mSystems">
        <title>Genome- and Community-Level Interaction Insights into Carbon Utilization and Element Cycling Functions of Hydrothermarchaeota in Hydrothermal Sediment.</title>
        <authorList>
            <person name="Zhou Z."/>
            <person name="Liu Y."/>
            <person name="Xu W."/>
            <person name="Pan J."/>
            <person name="Luo Z.H."/>
            <person name="Li M."/>
        </authorList>
    </citation>
    <scope>NUCLEOTIDE SEQUENCE [LARGE SCALE GENOMIC DNA]</scope>
    <source>
        <strain evidence="6">HyVt-633</strain>
    </source>
</reference>
<dbReference type="Pfam" id="PF05193">
    <property type="entry name" value="Peptidase_M16_C"/>
    <property type="match status" value="1"/>
</dbReference>
<evidence type="ECO:0000259" key="4">
    <source>
        <dbReference type="Pfam" id="PF00675"/>
    </source>
</evidence>
<dbReference type="Proteomes" id="UP000886058">
    <property type="component" value="Unassembled WGS sequence"/>
</dbReference>
<dbReference type="SUPFAM" id="SSF63411">
    <property type="entry name" value="LuxS/MPP-like metallohydrolase"/>
    <property type="match status" value="2"/>
</dbReference>
<dbReference type="GO" id="GO:0046872">
    <property type="term" value="F:metal ion binding"/>
    <property type="evidence" value="ECO:0007669"/>
    <property type="project" value="InterPro"/>
</dbReference>
<comment type="cofactor">
    <cofactor evidence="1">
        <name>Zn(2+)</name>
        <dbReference type="ChEBI" id="CHEBI:29105"/>
    </cofactor>
</comment>
<evidence type="ECO:0000256" key="1">
    <source>
        <dbReference type="ARBA" id="ARBA00001947"/>
    </source>
</evidence>
<organism evidence="6">
    <name type="scientific">Chlorobaculum parvum</name>
    <dbReference type="NCBI Taxonomy" id="274539"/>
    <lineage>
        <taxon>Bacteria</taxon>
        <taxon>Pseudomonadati</taxon>
        <taxon>Chlorobiota</taxon>
        <taxon>Chlorobiia</taxon>
        <taxon>Chlorobiales</taxon>
        <taxon>Chlorobiaceae</taxon>
        <taxon>Chlorobaculum</taxon>
    </lineage>
</organism>
<evidence type="ECO:0000256" key="3">
    <source>
        <dbReference type="RuleBase" id="RU004447"/>
    </source>
</evidence>
<evidence type="ECO:0000259" key="5">
    <source>
        <dbReference type="Pfam" id="PF05193"/>
    </source>
</evidence>
<dbReference type="GO" id="GO:0004222">
    <property type="term" value="F:metalloendopeptidase activity"/>
    <property type="evidence" value="ECO:0007669"/>
    <property type="project" value="InterPro"/>
</dbReference>
<comment type="caution">
    <text evidence="6">The sequence shown here is derived from an EMBL/GenBank/DDBJ whole genome shotgun (WGS) entry which is preliminary data.</text>
</comment>
<dbReference type="InterPro" id="IPR050361">
    <property type="entry name" value="MPP/UQCRC_Complex"/>
</dbReference>
<dbReference type="InterPro" id="IPR007863">
    <property type="entry name" value="Peptidase_M16_C"/>
</dbReference>
<name>A0A7C5DE95_9CHLB</name>